<comment type="caution">
    <text evidence="8">The sequence shown here is derived from an EMBL/GenBank/DDBJ whole genome shotgun (WGS) entry which is preliminary data.</text>
</comment>
<evidence type="ECO:0000256" key="1">
    <source>
        <dbReference type="ARBA" id="ARBA00022701"/>
    </source>
</evidence>
<keyword evidence="3 4" id="KW-0505">Motor protein</keyword>
<dbReference type="Gene3D" id="3.40.850.10">
    <property type="entry name" value="Kinesin motor domain"/>
    <property type="match status" value="1"/>
</dbReference>
<dbReference type="SUPFAM" id="SSF52540">
    <property type="entry name" value="P-loop containing nucleoside triphosphate hydrolases"/>
    <property type="match status" value="1"/>
</dbReference>
<feature type="coiled-coil region" evidence="5">
    <location>
        <begin position="142"/>
        <end position="172"/>
    </location>
</feature>
<feature type="compositionally biased region" description="Low complexity" evidence="6">
    <location>
        <begin position="1161"/>
        <end position="1170"/>
    </location>
</feature>
<evidence type="ECO:0000256" key="6">
    <source>
        <dbReference type="SAM" id="MobiDB-lite"/>
    </source>
</evidence>
<evidence type="ECO:0000256" key="4">
    <source>
        <dbReference type="PROSITE-ProRule" id="PRU00283"/>
    </source>
</evidence>
<name>A0A1J1GPR0_PLAGA</name>
<gene>
    <name evidence="8" type="ORF">PGAL8A_00181800</name>
</gene>
<dbReference type="PRINTS" id="PR00380">
    <property type="entry name" value="KINESINHEAVY"/>
</dbReference>
<dbReference type="InterPro" id="IPR027640">
    <property type="entry name" value="Kinesin-like_fam"/>
</dbReference>
<feature type="binding site" evidence="4">
    <location>
        <begin position="321"/>
        <end position="328"/>
    </location>
    <ligand>
        <name>ATP</name>
        <dbReference type="ChEBI" id="CHEBI:30616"/>
    </ligand>
</feature>
<dbReference type="GO" id="GO:0007018">
    <property type="term" value="P:microtubule-based movement"/>
    <property type="evidence" value="ECO:0007669"/>
    <property type="project" value="InterPro"/>
</dbReference>
<organism evidence="8 9">
    <name type="scientific">Plasmodium gallinaceum</name>
    <dbReference type="NCBI Taxonomy" id="5849"/>
    <lineage>
        <taxon>Eukaryota</taxon>
        <taxon>Sar</taxon>
        <taxon>Alveolata</taxon>
        <taxon>Apicomplexa</taxon>
        <taxon>Aconoidasida</taxon>
        <taxon>Haemosporida</taxon>
        <taxon>Plasmodiidae</taxon>
        <taxon>Plasmodium</taxon>
        <taxon>Plasmodium (Haemamoeba)</taxon>
    </lineage>
</organism>
<dbReference type="OrthoDB" id="3176171at2759"/>
<dbReference type="InterPro" id="IPR027417">
    <property type="entry name" value="P-loop_NTPase"/>
</dbReference>
<evidence type="ECO:0000256" key="2">
    <source>
        <dbReference type="ARBA" id="ARBA00023054"/>
    </source>
</evidence>
<dbReference type="EMBL" id="CVMV01000023">
    <property type="protein sequence ID" value="CRG94426.1"/>
    <property type="molecule type" value="Genomic_DNA"/>
</dbReference>
<keyword evidence="1" id="KW-0493">Microtubule</keyword>
<feature type="compositionally biased region" description="Basic residues" evidence="6">
    <location>
        <begin position="1171"/>
        <end position="1188"/>
    </location>
</feature>
<dbReference type="PANTHER" id="PTHR47968">
    <property type="entry name" value="CENTROMERE PROTEIN E"/>
    <property type="match status" value="1"/>
</dbReference>
<dbReference type="GO" id="GO:0003777">
    <property type="term" value="F:microtubule motor activity"/>
    <property type="evidence" value="ECO:0007669"/>
    <property type="project" value="InterPro"/>
</dbReference>
<evidence type="ECO:0000313" key="9">
    <source>
        <dbReference type="Proteomes" id="UP000220797"/>
    </source>
</evidence>
<keyword evidence="9" id="KW-1185">Reference proteome</keyword>
<evidence type="ECO:0000256" key="3">
    <source>
        <dbReference type="ARBA" id="ARBA00023175"/>
    </source>
</evidence>
<dbReference type="Proteomes" id="UP000220797">
    <property type="component" value="Unassembled WGS sequence"/>
</dbReference>
<feature type="region of interest" description="Disordered" evidence="6">
    <location>
        <begin position="1620"/>
        <end position="1644"/>
    </location>
</feature>
<feature type="coiled-coil region" evidence="5">
    <location>
        <begin position="1937"/>
        <end position="1964"/>
    </location>
</feature>
<evidence type="ECO:0000256" key="5">
    <source>
        <dbReference type="SAM" id="Coils"/>
    </source>
</evidence>
<dbReference type="Pfam" id="PF00225">
    <property type="entry name" value="Kinesin"/>
    <property type="match status" value="2"/>
</dbReference>
<sequence length="2210" mass="261486">MDKQNEQKCENLYSSNLFSEDLINKKVEGLNHNHDDFNDNTKKCKMYDKSVTIEFDSDYENSYKKNKYKEYSKQSTLSIDNNDAENATEYSFETKNFSDKHDELFYHQCEENKKKFKEKFHENEISTYEISENKTIKNEVDADKLSENKKNIDEQNINKENEINEKDIIENDINERDIIENEINEDKINENETNKNGHDSLKYTNDLISNEANEKSANILESYEESSENNLDINWNKSQIKTCIRIKPSDSMETEFENAITQKGANKILIDYGMKGENKKCEFLVDKVFNQGSTQLDVWKSICFCIDSIFYFKNATVFAHGHTGTGKTYTMIGPDIMELIKKKKKRIRFSIKKIQPNDLLINTNSLKLLNNNSNSNSNNFFYDRKRSCSQPLFNLPPRIMPLVSTNSTNYKRINDAYSVLNSRYNNKSNLEYINENNYTKYENYKTFSEYRSEYKSNAKSIKDEIQLVLNSEKKGMIPRACEEIMKRLSLLKSSKKTESCEENIVEKTKWEQNSTDEYEDDHKTKDIFKNVKVYASYMQLYNDRIFDLLNPYNESQPYLSTLKSNFTNNTTFVSGLLTVEVTTCEELIELLIDGTSNRACRITKTNEMSTRSHSIFKIELRNSNNSKPENFKSGNLLLIDLAGNEKYEASNEKQYTTEVCSINRSLSALSLCINELSKGNKSISYRNSILTRLLQGSLGGSSKTIFICTISPSINNVRDTLSSLKLAAKAKKIQFENKNYNSYMYEDIKKLKKELNFLKKFVFFQYITNKYESKKRLKKIKEFYFNNFPYTKNKIDFMKLNEHIEKYDYNDNDNTVDNEKLNENEKNMCNDFVEQNINKNQDFNENELNEVINTYKGIENIYNDYEFTSFNSLLLQWNLNKSSIKKVKEKVKIPNNKKYLWFNNNGNINKKSIINFIETHTIEYEIETDEEVYNKSNKHQKEIDDEDDEEEENYNDYDNVYEDAMDNSYNYCNDEYENIEEEEEEIDEDETLEAEDNQKDEKQNKYNSNNYDEYIKPEVKLSKKKGEIEENGAIEEYEEKNEEYEDAEVKLHEEKYENEEVEDECEYNEKYNNVLTYQNKIKNNYKERRDIKKTKNDIYMKDTICDKKKKDYNREKSKKKKRISENYIINHHFENKNSNEYIKNTDNNKGNYGFSTKLISSKDSNSNNTIKNKKKHVMEKNREKKNKRDNKNEVISKFYNFSMNVNKKKVFSSILKNKQDDNNIKNVIDKKKEKLIKYMKIKKISNPYNPKSNSYNLNNTNHKISVQGSSLIKAKNAYRKKKIFELNKIHKSEYFLEGNNNKNKVSPDNFTILSSLSTKNMKNFISNINSDDKSFSVNSTKSKKDNNDLKKNQNNLLNLKCLEVKNLNKKNNFVNNIGINNLVINKVKNFHNLAGYKTRTYEIIDKKKVYLNDEKNEDESNCEFSQDDLSNKDINTEYSRLNFNINNERGRSISENCCYNNLKNKTIIGKNHKGKFTYYIEFDKLNNVKKHIMDEGFTDSRTNKEDLLYNQNYHEIRNCNKNNVEILDNKKKVGKNDLITEIEKSWLSFEKKLENKLKQKKLKKDIKIKNNNDINSNASHISALEENKKKLEILKNRYDKILVDSQKTYMKDFFYDNVKIDNNNNKNKDKKKSNNNNVSSLNSNNLPLFNKFKLNKSNLQINGQDNKHFNSNNTISLKKNINNSIKSILTHNETKNIEKKYIVNNDINKDNFKKLTNSKNSENNIHNFFSKDLNNMNLSTLSCNKKNSSNFNCDVKRNNYINNENYTADIYKKLNKTDTIAQSYVHDNLKNEHSKNSSVKTENFNFIFPNNSTIRDPYTLNISPNNKQINSEKCFETYGKIDNKLFYVKNYNNNDNPNNERDKTEMYKCSNEMNLKKQNNARISNNYTCNKDNKEKNMDNKMYNTMFYGNNHLPNIYIDKKENVEVKEDEVKKRNEGETEKEEIKEIKKENKKNKNQKIIEENKYMKITDNEMENRKCNINKYYENNYIKAYHTDDLSLKKIQHYQLDNFKCRKMHKMNFFYLDDKNNKNNSSYNSEDMKIKKYNYISENIIPHSSKVSYMNNVITYDANINDKIKNIHYYSNDINHNYIFRNGIVSEKTDQNIIVNPMALNSNTTNTEIVNDINKPRKLKLIYENTNEYEAKMNNQVCSNEIKKRNTTPLDSYFDCDSSKNNVYNKINYVLDKTEANHFSKTFDYNNKKMYLLNYNMKN</sequence>
<keyword evidence="4" id="KW-0547">Nucleotide-binding</keyword>
<accession>A0A1J1GPR0</accession>
<reference evidence="8" key="1">
    <citation type="submission" date="2015-04" db="EMBL/GenBank/DDBJ databases">
        <authorList>
            <consortium name="Pathogen Informatics"/>
        </authorList>
    </citation>
    <scope>NUCLEOTIDE SEQUENCE [LARGE SCALE GENOMIC DNA]</scope>
    <source>
        <strain evidence="8">8A</strain>
    </source>
</reference>
<dbReference type="RefSeq" id="XP_028527247.1">
    <property type="nucleotide sequence ID" value="XM_028670501.1"/>
</dbReference>
<feature type="compositionally biased region" description="Low complexity" evidence="6">
    <location>
        <begin position="1634"/>
        <end position="1644"/>
    </location>
</feature>
<dbReference type="InterPro" id="IPR001752">
    <property type="entry name" value="Kinesin_motor_dom"/>
</dbReference>
<proteinExistence type="inferred from homology"/>
<feature type="region of interest" description="Disordered" evidence="6">
    <location>
        <begin position="980"/>
        <end position="1010"/>
    </location>
</feature>
<dbReference type="GO" id="GO:0008017">
    <property type="term" value="F:microtubule binding"/>
    <property type="evidence" value="ECO:0007669"/>
    <property type="project" value="InterPro"/>
</dbReference>
<dbReference type="OMA" id="MNFIETH"/>
<feature type="compositionally biased region" description="Acidic residues" evidence="6">
    <location>
        <begin position="980"/>
        <end position="995"/>
    </location>
</feature>
<dbReference type="InterPro" id="IPR036961">
    <property type="entry name" value="Kinesin_motor_dom_sf"/>
</dbReference>
<dbReference type="GO" id="GO:0005524">
    <property type="term" value="F:ATP binding"/>
    <property type="evidence" value="ECO:0007669"/>
    <property type="project" value="UniProtKB-UniRule"/>
</dbReference>
<dbReference type="PANTHER" id="PTHR47968:SF36">
    <property type="entry name" value="KINESIN HEAVY CHAIN ISOFORM X1"/>
    <property type="match status" value="1"/>
</dbReference>
<keyword evidence="4" id="KW-0067">ATP-binding</keyword>
<feature type="domain" description="Kinesin motor" evidence="7">
    <location>
        <begin position="239"/>
        <end position="733"/>
    </location>
</feature>
<protein>
    <submittedName>
        <fullName evidence="8">Kinesin-19, putative</fullName>
    </submittedName>
</protein>
<evidence type="ECO:0000313" key="8">
    <source>
        <dbReference type="EMBL" id="CRG94426.1"/>
    </source>
</evidence>
<feature type="coiled-coil region" evidence="5">
    <location>
        <begin position="1027"/>
        <end position="1064"/>
    </location>
</feature>
<dbReference type="SMART" id="SM00129">
    <property type="entry name" value="KISc"/>
    <property type="match status" value="1"/>
</dbReference>
<dbReference type="GeneID" id="39730345"/>
<feature type="region of interest" description="Disordered" evidence="6">
    <location>
        <begin position="1159"/>
        <end position="1191"/>
    </location>
</feature>
<evidence type="ECO:0000259" key="7">
    <source>
        <dbReference type="PROSITE" id="PS50067"/>
    </source>
</evidence>
<dbReference type="VEuPathDB" id="PlasmoDB:PGAL8A_00181800"/>
<keyword evidence="2 5" id="KW-0175">Coiled coil</keyword>
<comment type="similarity">
    <text evidence="4">Belongs to the TRAFAC class myosin-kinesin ATPase superfamily. Kinesin family.</text>
</comment>
<dbReference type="PROSITE" id="PS50067">
    <property type="entry name" value="KINESIN_MOTOR_2"/>
    <property type="match status" value="1"/>
</dbReference>